<dbReference type="InterPro" id="IPR026960">
    <property type="entry name" value="RVT-Znf"/>
</dbReference>
<evidence type="ECO:0000313" key="3">
    <source>
        <dbReference type="Proteomes" id="UP001157418"/>
    </source>
</evidence>
<sequence>MEFEVSPPDLGLELAVRALNNNIVGIRLGQGADHWRCKLTGDDMYTISSLRQIIDKHPVNILGTSIIQWSKVVPIKVLSFIWRVVQGRIPAVVALETRGIQVNSLLCSSCIGQPESANHVLIDCPFACMISNNIMRWCVVKLGQISIKNTGDLLHSVATWGSCPKKTKMLAFICYRMLWNLWRFRNKRLFQMESISSLYSLCVMCQKIDSHYLSTSASLTSTTSFITSKIVQGLSYLLEVEGCLNL</sequence>
<proteinExistence type="predicted"/>
<accession>A0AAU9PUG5</accession>
<organism evidence="2 3">
    <name type="scientific">Lactuca virosa</name>
    <dbReference type="NCBI Taxonomy" id="75947"/>
    <lineage>
        <taxon>Eukaryota</taxon>
        <taxon>Viridiplantae</taxon>
        <taxon>Streptophyta</taxon>
        <taxon>Embryophyta</taxon>
        <taxon>Tracheophyta</taxon>
        <taxon>Spermatophyta</taxon>
        <taxon>Magnoliopsida</taxon>
        <taxon>eudicotyledons</taxon>
        <taxon>Gunneridae</taxon>
        <taxon>Pentapetalae</taxon>
        <taxon>asterids</taxon>
        <taxon>campanulids</taxon>
        <taxon>Asterales</taxon>
        <taxon>Asteraceae</taxon>
        <taxon>Cichorioideae</taxon>
        <taxon>Cichorieae</taxon>
        <taxon>Lactucinae</taxon>
        <taxon>Lactuca</taxon>
    </lineage>
</organism>
<evidence type="ECO:0000259" key="1">
    <source>
        <dbReference type="Pfam" id="PF13966"/>
    </source>
</evidence>
<dbReference type="Pfam" id="PF13966">
    <property type="entry name" value="zf-RVT"/>
    <property type="match status" value="1"/>
</dbReference>
<feature type="domain" description="Reverse transcriptase zinc-binding" evidence="1">
    <location>
        <begin position="67"/>
        <end position="129"/>
    </location>
</feature>
<dbReference type="PANTHER" id="PTHR33116">
    <property type="entry name" value="REVERSE TRANSCRIPTASE ZINC-BINDING DOMAIN-CONTAINING PROTEIN-RELATED-RELATED"/>
    <property type="match status" value="1"/>
</dbReference>
<keyword evidence="3" id="KW-1185">Reference proteome</keyword>
<protein>
    <recommendedName>
        <fullName evidence="1">Reverse transcriptase zinc-binding domain-containing protein</fullName>
    </recommendedName>
</protein>
<dbReference type="EMBL" id="CAKMRJ010005745">
    <property type="protein sequence ID" value="CAH1454025.1"/>
    <property type="molecule type" value="Genomic_DNA"/>
</dbReference>
<gene>
    <name evidence="2" type="ORF">LVIROSA_LOCUS39225</name>
</gene>
<comment type="caution">
    <text evidence="2">The sequence shown here is derived from an EMBL/GenBank/DDBJ whole genome shotgun (WGS) entry which is preliminary data.</text>
</comment>
<dbReference type="PANTHER" id="PTHR33116:SF79">
    <property type="entry name" value="REVERSE TRANSCRIPTASE DOMAIN, ZINC FINGER, CCHC-TYPE-RELATED"/>
    <property type="match status" value="1"/>
</dbReference>
<reference evidence="2 3" key="1">
    <citation type="submission" date="2022-01" db="EMBL/GenBank/DDBJ databases">
        <authorList>
            <person name="Xiong W."/>
            <person name="Schranz E."/>
        </authorList>
    </citation>
    <scope>NUCLEOTIDE SEQUENCE [LARGE SCALE GENOMIC DNA]</scope>
</reference>
<name>A0AAU9PUG5_9ASTR</name>
<evidence type="ECO:0000313" key="2">
    <source>
        <dbReference type="EMBL" id="CAH1454025.1"/>
    </source>
</evidence>
<dbReference type="AlphaFoldDB" id="A0AAU9PUG5"/>
<dbReference type="Proteomes" id="UP001157418">
    <property type="component" value="Unassembled WGS sequence"/>
</dbReference>